<comment type="caution">
    <text evidence="11">The sequence shown here is derived from an EMBL/GenBank/DDBJ whole genome shotgun (WGS) entry which is preliminary data.</text>
</comment>
<dbReference type="Pfam" id="PF00512">
    <property type="entry name" value="HisKA"/>
    <property type="match status" value="1"/>
</dbReference>
<organism evidence="11 12">
    <name type="scientific">Halalkalibacter akibai (strain ATCC 43226 / DSM 21942 / CIP 109018 / JCM 9157 / 1139)</name>
    <name type="common">Bacillus akibai</name>
    <dbReference type="NCBI Taxonomy" id="1236973"/>
    <lineage>
        <taxon>Bacteria</taxon>
        <taxon>Bacillati</taxon>
        <taxon>Bacillota</taxon>
        <taxon>Bacilli</taxon>
        <taxon>Bacillales</taxon>
        <taxon>Bacillaceae</taxon>
        <taxon>Halalkalibacter</taxon>
    </lineage>
</organism>
<dbReference type="GO" id="GO:0000155">
    <property type="term" value="F:phosphorelay sensor kinase activity"/>
    <property type="evidence" value="ECO:0007669"/>
    <property type="project" value="InterPro"/>
</dbReference>
<dbReference type="SUPFAM" id="SSF55785">
    <property type="entry name" value="PYP-like sensor domain (PAS domain)"/>
    <property type="match status" value="1"/>
</dbReference>
<evidence type="ECO:0000256" key="8">
    <source>
        <dbReference type="ARBA" id="ARBA00023012"/>
    </source>
</evidence>
<gene>
    <name evidence="11" type="ORF">JCM9157_2242</name>
</gene>
<keyword evidence="8" id="KW-0902">Two-component regulatory system</keyword>
<evidence type="ECO:0000313" key="12">
    <source>
        <dbReference type="Proteomes" id="UP000018896"/>
    </source>
</evidence>
<keyword evidence="5" id="KW-0547">Nucleotide-binding</keyword>
<dbReference type="PROSITE" id="PS50113">
    <property type="entry name" value="PAC"/>
    <property type="match status" value="1"/>
</dbReference>
<proteinExistence type="predicted"/>
<name>W4QTB8_HALA3</name>
<evidence type="ECO:0000256" key="1">
    <source>
        <dbReference type="ARBA" id="ARBA00000085"/>
    </source>
</evidence>
<dbReference type="SMART" id="SM00091">
    <property type="entry name" value="PAS"/>
    <property type="match status" value="1"/>
</dbReference>
<dbReference type="eggNOG" id="COG3852">
    <property type="taxonomic scope" value="Bacteria"/>
</dbReference>
<dbReference type="RefSeq" id="WP_052013070.1">
    <property type="nucleotide sequence ID" value="NZ_BAUV01000015.1"/>
</dbReference>
<keyword evidence="12" id="KW-1185">Reference proteome</keyword>
<feature type="domain" description="PAC" evidence="10">
    <location>
        <begin position="260"/>
        <end position="313"/>
    </location>
</feature>
<dbReference type="InterPro" id="IPR000700">
    <property type="entry name" value="PAS-assoc_C"/>
</dbReference>
<dbReference type="InterPro" id="IPR029016">
    <property type="entry name" value="GAF-like_dom_sf"/>
</dbReference>
<dbReference type="NCBIfam" id="TIGR00229">
    <property type="entry name" value="sensory_box"/>
    <property type="match status" value="1"/>
</dbReference>
<keyword evidence="4" id="KW-0808">Transferase</keyword>
<dbReference type="PANTHER" id="PTHR43065">
    <property type="entry name" value="SENSOR HISTIDINE KINASE"/>
    <property type="match status" value="1"/>
</dbReference>
<dbReference type="AlphaFoldDB" id="W4QTB8"/>
<sequence>MNHQKTYILESKQRCKDLYHQDPSDIPFPKVSLVKKEIELRQEKYKELLSVSREFIKKLLTFMEGTPTLVLVSDDKGYILDLYGDKMIENVIQSFGIHVGTLFTEKDVGTNAISLALTLKEPIKLIGDDHYHHCLHSSACITAPFTYDNPEPICGTISIMTSVDYAGPFHLGLISSAVDSIERELKIRVQNRRLNLLHQVMVDSTQSGIIITDAEGIITEFNPAGEEITGLSKKHLVGTHVESVKPVSKYLSLVLSSGVKYENLEIVIDRNNERRTCLFDALPLYNERNHITGAFGKFKDITERIKLEKQMIAAEKLSVVGKLGAGFAHEIKNPLTSIIGFMTLLKDDIETEKSRKHFMIISNELDRIKNLVTQFVMMQNQPNK</sequence>
<dbReference type="Gene3D" id="1.10.287.130">
    <property type="match status" value="1"/>
</dbReference>
<evidence type="ECO:0000259" key="9">
    <source>
        <dbReference type="PROSITE" id="PS50112"/>
    </source>
</evidence>
<evidence type="ECO:0000256" key="4">
    <source>
        <dbReference type="ARBA" id="ARBA00022679"/>
    </source>
</evidence>
<dbReference type="SUPFAM" id="SSF47384">
    <property type="entry name" value="Homodimeric domain of signal transducing histidine kinase"/>
    <property type="match status" value="1"/>
</dbReference>
<feature type="domain" description="PAS" evidence="9">
    <location>
        <begin position="201"/>
        <end position="246"/>
    </location>
</feature>
<dbReference type="CDD" id="cd00130">
    <property type="entry name" value="PAS"/>
    <property type="match status" value="1"/>
</dbReference>
<dbReference type="Gene3D" id="3.30.450.20">
    <property type="entry name" value="PAS domain"/>
    <property type="match status" value="1"/>
</dbReference>
<dbReference type="GO" id="GO:0005524">
    <property type="term" value="F:ATP binding"/>
    <property type="evidence" value="ECO:0007669"/>
    <property type="project" value="UniProtKB-KW"/>
</dbReference>
<dbReference type="PANTHER" id="PTHR43065:SF10">
    <property type="entry name" value="PEROXIDE STRESS-ACTIVATED HISTIDINE KINASE MAK3"/>
    <property type="match status" value="1"/>
</dbReference>
<evidence type="ECO:0000256" key="7">
    <source>
        <dbReference type="ARBA" id="ARBA00022840"/>
    </source>
</evidence>
<evidence type="ECO:0000256" key="6">
    <source>
        <dbReference type="ARBA" id="ARBA00022777"/>
    </source>
</evidence>
<dbReference type="EMBL" id="BAUV01000015">
    <property type="protein sequence ID" value="GAE35147.1"/>
    <property type="molecule type" value="Genomic_DNA"/>
</dbReference>
<dbReference type="STRING" id="1236973.JCM9157_2242"/>
<dbReference type="GO" id="GO:0006355">
    <property type="term" value="P:regulation of DNA-templated transcription"/>
    <property type="evidence" value="ECO:0007669"/>
    <property type="project" value="InterPro"/>
</dbReference>
<dbReference type="Proteomes" id="UP000018896">
    <property type="component" value="Unassembled WGS sequence"/>
</dbReference>
<dbReference type="InterPro" id="IPR000014">
    <property type="entry name" value="PAS"/>
</dbReference>
<dbReference type="EC" id="2.7.13.3" evidence="2"/>
<dbReference type="InterPro" id="IPR003661">
    <property type="entry name" value="HisK_dim/P_dom"/>
</dbReference>
<keyword evidence="3" id="KW-0597">Phosphoprotein</keyword>
<dbReference type="InterPro" id="IPR036097">
    <property type="entry name" value="HisK_dim/P_sf"/>
</dbReference>
<accession>W4QTB8</accession>
<dbReference type="PROSITE" id="PS50112">
    <property type="entry name" value="PAS"/>
    <property type="match status" value="1"/>
</dbReference>
<protein>
    <recommendedName>
        <fullName evidence="2">histidine kinase</fullName>
        <ecNumber evidence="2">2.7.13.3</ecNumber>
    </recommendedName>
</protein>
<evidence type="ECO:0000256" key="5">
    <source>
        <dbReference type="ARBA" id="ARBA00022741"/>
    </source>
</evidence>
<dbReference type="OrthoDB" id="9784397at2"/>
<dbReference type="CDD" id="cd00082">
    <property type="entry name" value="HisKA"/>
    <property type="match status" value="1"/>
</dbReference>
<keyword evidence="6 11" id="KW-0418">Kinase</keyword>
<evidence type="ECO:0000313" key="11">
    <source>
        <dbReference type="EMBL" id="GAE35147.1"/>
    </source>
</evidence>
<keyword evidence="7" id="KW-0067">ATP-binding</keyword>
<dbReference type="InterPro" id="IPR013767">
    <property type="entry name" value="PAS_fold"/>
</dbReference>
<dbReference type="Gene3D" id="3.30.450.40">
    <property type="match status" value="1"/>
</dbReference>
<comment type="catalytic activity">
    <reaction evidence="1">
        <text>ATP + protein L-histidine = ADP + protein N-phospho-L-histidine.</text>
        <dbReference type="EC" id="2.7.13.3"/>
    </reaction>
</comment>
<dbReference type="SMART" id="SM00388">
    <property type="entry name" value="HisKA"/>
    <property type="match status" value="1"/>
</dbReference>
<evidence type="ECO:0000259" key="10">
    <source>
        <dbReference type="PROSITE" id="PS50113"/>
    </source>
</evidence>
<dbReference type="InterPro" id="IPR035965">
    <property type="entry name" value="PAS-like_dom_sf"/>
</dbReference>
<dbReference type="Pfam" id="PF00989">
    <property type="entry name" value="PAS"/>
    <property type="match status" value="1"/>
</dbReference>
<evidence type="ECO:0000256" key="3">
    <source>
        <dbReference type="ARBA" id="ARBA00022553"/>
    </source>
</evidence>
<evidence type="ECO:0000256" key="2">
    <source>
        <dbReference type="ARBA" id="ARBA00012438"/>
    </source>
</evidence>
<reference evidence="11 12" key="1">
    <citation type="journal article" date="2014" name="Genome Announc.">
        <title>Draft Genome Sequences of Three Alkaliphilic Bacillus Strains, Bacillus wakoensis JCM 9140T, Bacillus akibai JCM 9157T, and Bacillus hemicellulosilyticus JCM 9152T.</title>
        <authorList>
            <person name="Yuki M."/>
            <person name="Oshima K."/>
            <person name="Suda W."/>
            <person name="Oshida Y."/>
            <person name="Kitamura K."/>
            <person name="Iida T."/>
            <person name="Hattori M."/>
            <person name="Ohkuma M."/>
        </authorList>
    </citation>
    <scope>NUCLEOTIDE SEQUENCE [LARGE SCALE GENOMIC DNA]</scope>
    <source>
        <strain evidence="11 12">JCM 9157</strain>
    </source>
</reference>